<dbReference type="GO" id="GO:0055085">
    <property type="term" value="P:transmembrane transport"/>
    <property type="evidence" value="ECO:0007669"/>
    <property type="project" value="UniProtKB-ARBA"/>
</dbReference>
<evidence type="ECO:0000256" key="4">
    <source>
        <dbReference type="ARBA" id="ARBA00022840"/>
    </source>
</evidence>
<dbReference type="PROSITE" id="PS50893">
    <property type="entry name" value="ABC_TRANSPORTER_2"/>
    <property type="match status" value="1"/>
</dbReference>
<evidence type="ECO:0000259" key="5">
    <source>
        <dbReference type="PROSITE" id="PS50893"/>
    </source>
</evidence>
<dbReference type="InterPro" id="IPR027417">
    <property type="entry name" value="P-loop_NTPase"/>
</dbReference>
<protein>
    <submittedName>
        <fullName evidence="6">ABC transporter ATP-binding protein</fullName>
    </submittedName>
</protein>
<dbReference type="InterPro" id="IPR003439">
    <property type="entry name" value="ABC_transporter-like_ATP-bd"/>
</dbReference>
<dbReference type="InterPro" id="IPR017871">
    <property type="entry name" value="ABC_transporter-like_CS"/>
</dbReference>
<dbReference type="SMART" id="SM00382">
    <property type="entry name" value="AAA"/>
    <property type="match status" value="1"/>
</dbReference>
<dbReference type="EMBL" id="DVFZ01000051">
    <property type="protein sequence ID" value="HIQ82493.1"/>
    <property type="molecule type" value="Genomic_DNA"/>
</dbReference>
<evidence type="ECO:0000256" key="1">
    <source>
        <dbReference type="ARBA" id="ARBA00005417"/>
    </source>
</evidence>
<dbReference type="Gene3D" id="3.40.50.300">
    <property type="entry name" value="P-loop containing nucleotide triphosphate hydrolases"/>
    <property type="match status" value="1"/>
</dbReference>
<comment type="caution">
    <text evidence="6">The sequence shown here is derived from an EMBL/GenBank/DDBJ whole genome shotgun (WGS) entry which is preliminary data.</text>
</comment>
<dbReference type="GO" id="GO:0015833">
    <property type="term" value="P:peptide transport"/>
    <property type="evidence" value="ECO:0007669"/>
    <property type="project" value="InterPro"/>
</dbReference>
<keyword evidence="2" id="KW-0813">Transport</keyword>
<evidence type="ECO:0000256" key="2">
    <source>
        <dbReference type="ARBA" id="ARBA00022448"/>
    </source>
</evidence>
<proteinExistence type="inferred from homology"/>
<dbReference type="FunFam" id="3.40.50.300:FF:000016">
    <property type="entry name" value="Oligopeptide ABC transporter ATP-binding component"/>
    <property type="match status" value="1"/>
</dbReference>
<reference evidence="6" key="2">
    <citation type="journal article" date="2021" name="PeerJ">
        <title>Extensive microbial diversity within the chicken gut microbiome revealed by metagenomics and culture.</title>
        <authorList>
            <person name="Gilroy R."/>
            <person name="Ravi A."/>
            <person name="Getino M."/>
            <person name="Pursley I."/>
            <person name="Horton D.L."/>
            <person name="Alikhan N.F."/>
            <person name="Baker D."/>
            <person name="Gharbi K."/>
            <person name="Hall N."/>
            <person name="Watson M."/>
            <person name="Adriaenssens E.M."/>
            <person name="Foster-Nyarko E."/>
            <person name="Jarju S."/>
            <person name="Secka A."/>
            <person name="Antonio M."/>
            <person name="Oren A."/>
            <person name="Chaudhuri R.R."/>
            <person name="La Ragione R."/>
            <person name="Hildebrand F."/>
            <person name="Pallen M.J."/>
        </authorList>
    </citation>
    <scope>NUCLEOTIDE SEQUENCE</scope>
    <source>
        <strain evidence="6">ChiSjej6B24-2974</strain>
    </source>
</reference>
<sequence>MSAHLLEVRGLTKVYRVRGRREPLRAVDGVSLYVDAGETLGLVGESGCGKSTLGRAILRLDAPTAGEVYFDGKRVDADSIHALRRGMQMVFQNPFTALDPRMTIGGSIAEGLEIHRIGKNRAARRARVAELMEMAGLDAGLASRYPHELSGGQRQRAGIARALAVEPRFLICDEPVSALDVSAQAQILNTLLDLQERLGLACLFIAHDLAAVRQVSHRIAVMYLGRIVESGPADDIVHAPRHPYTRALLDAAPVADPQAAKARARRAPEGEAAFAPEGFAGCPFCPRCRFATEQCARERPTLCGAEGGRLVACHHPL</sequence>
<dbReference type="AlphaFoldDB" id="A0A9D1CWD1"/>
<dbReference type="GO" id="GO:0005524">
    <property type="term" value="F:ATP binding"/>
    <property type="evidence" value="ECO:0007669"/>
    <property type="project" value="UniProtKB-KW"/>
</dbReference>
<gene>
    <name evidence="6" type="ORF">IAA52_05265</name>
</gene>
<evidence type="ECO:0000313" key="6">
    <source>
        <dbReference type="EMBL" id="HIQ82493.1"/>
    </source>
</evidence>
<dbReference type="InterPro" id="IPR013563">
    <property type="entry name" value="Oligopep_ABC_C"/>
</dbReference>
<evidence type="ECO:0000256" key="3">
    <source>
        <dbReference type="ARBA" id="ARBA00022741"/>
    </source>
</evidence>
<dbReference type="InterPro" id="IPR050319">
    <property type="entry name" value="ABC_transp_ATP-bind"/>
</dbReference>
<keyword evidence="4 6" id="KW-0067">ATP-binding</keyword>
<accession>A0A9D1CWD1</accession>
<evidence type="ECO:0000313" key="7">
    <source>
        <dbReference type="Proteomes" id="UP000824260"/>
    </source>
</evidence>
<reference evidence="6" key="1">
    <citation type="submission" date="2020-10" db="EMBL/GenBank/DDBJ databases">
        <authorList>
            <person name="Gilroy R."/>
        </authorList>
    </citation>
    <scope>NUCLEOTIDE SEQUENCE</scope>
    <source>
        <strain evidence="6">ChiSjej6B24-2974</strain>
    </source>
</reference>
<dbReference type="PANTHER" id="PTHR43776">
    <property type="entry name" value="TRANSPORT ATP-BINDING PROTEIN"/>
    <property type="match status" value="1"/>
</dbReference>
<keyword evidence="3" id="KW-0547">Nucleotide-binding</keyword>
<name>A0A9D1CWD1_9FIRM</name>
<dbReference type="GO" id="GO:0016887">
    <property type="term" value="F:ATP hydrolysis activity"/>
    <property type="evidence" value="ECO:0007669"/>
    <property type="project" value="InterPro"/>
</dbReference>
<dbReference type="CDD" id="cd03257">
    <property type="entry name" value="ABC_NikE_OppD_transporters"/>
    <property type="match status" value="1"/>
</dbReference>
<dbReference type="SUPFAM" id="SSF52540">
    <property type="entry name" value="P-loop containing nucleoside triphosphate hydrolases"/>
    <property type="match status" value="1"/>
</dbReference>
<dbReference type="Proteomes" id="UP000824260">
    <property type="component" value="Unassembled WGS sequence"/>
</dbReference>
<feature type="domain" description="ABC transporter" evidence="5">
    <location>
        <begin position="6"/>
        <end position="249"/>
    </location>
</feature>
<comment type="similarity">
    <text evidence="1">Belongs to the ABC transporter superfamily.</text>
</comment>
<dbReference type="NCBIfam" id="TIGR01727">
    <property type="entry name" value="oligo_HPY"/>
    <property type="match status" value="1"/>
</dbReference>
<dbReference type="InterPro" id="IPR003593">
    <property type="entry name" value="AAA+_ATPase"/>
</dbReference>
<organism evidence="6 7">
    <name type="scientific">Candidatus Pullichristensenella stercorigallinarum</name>
    <dbReference type="NCBI Taxonomy" id="2840909"/>
    <lineage>
        <taxon>Bacteria</taxon>
        <taxon>Bacillati</taxon>
        <taxon>Bacillota</taxon>
        <taxon>Clostridia</taxon>
        <taxon>Candidatus Pullichristensenella</taxon>
    </lineage>
</organism>
<dbReference type="Pfam" id="PF00005">
    <property type="entry name" value="ABC_tran"/>
    <property type="match status" value="1"/>
</dbReference>
<dbReference type="PROSITE" id="PS00211">
    <property type="entry name" value="ABC_TRANSPORTER_1"/>
    <property type="match status" value="1"/>
</dbReference>
<dbReference type="PANTHER" id="PTHR43776:SF7">
    <property type="entry name" value="D,D-DIPEPTIDE TRANSPORT ATP-BINDING PROTEIN DDPF-RELATED"/>
    <property type="match status" value="1"/>
</dbReference>
<dbReference type="Pfam" id="PF08352">
    <property type="entry name" value="oligo_HPY"/>
    <property type="match status" value="1"/>
</dbReference>